<proteinExistence type="predicted"/>
<reference evidence="1" key="1">
    <citation type="submission" date="2020-12" db="EMBL/GenBank/DDBJ databases">
        <title>Prauserella sp. ASG 168, a novel actinomycete isolated from cave rock.</title>
        <authorList>
            <person name="Suriyachadkun C."/>
        </authorList>
    </citation>
    <scope>NUCLEOTIDE SEQUENCE</scope>
    <source>
        <strain evidence="1">ASG 168</strain>
    </source>
</reference>
<evidence type="ECO:0000313" key="2">
    <source>
        <dbReference type="Proteomes" id="UP000635245"/>
    </source>
</evidence>
<organism evidence="1 2">
    <name type="scientific">Prauserella cavernicola</name>
    <dbReference type="NCBI Taxonomy" id="2800127"/>
    <lineage>
        <taxon>Bacteria</taxon>
        <taxon>Bacillati</taxon>
        <taxon>Actinomycetota</taxon>
        <taxon>Actinomycetes</taxon>
        <taxon>Pseudonocardiales</taxon>
        <taxon>Pseudonocardiaceae</taxon>
        <taxon>Prauserella</taxon>
    </lineage>
</organism>
<name>A0A934QVB8_9PSEU</name>
<evidence type="ECO:0000313" key="1">
    <source>
        <dbReference type="EMBL" id="MBK1787021.1"/>
    </source>
</evidence>
<dbReference type="Proteomes" id="UP000635245">
    <property type="component" value="Unassembled WGS sequence"/>
</dbReference>
<dbReference type="EMBL" id="JAENJH010000005">
    <property type="protein sequence ID" value="MBK1787021.1"/>
    <property type="molecule type" value="Genomic_DNA"/>
</dbReference>
<comment type="caution">
    <text evidence="1">The sequence shown here is derived from an EMBL/GenBank/DDBJ whole genome shotgun (WGS) entry which is preliminary data.</text>
</comment>
<gene>
    <name evidence="1" type="ORF">JHE00_22070</name>
</gene>
<sequence>MAGTRYEFRVEGRLSEEGRSAFPGMRISEEPPQTIIDGDVVDDAQLHGILAQLQALGVMVVSARPVPG</sequence>
<accession>A0A934QVB8</accession>
<dbReference type="RefSeq" id="WP_200321117.1">
    <property type="nucleotide sequence ID" value="NZ_JAENJH010000005.1"/>
</dbReference>
<protein>
    <submittedName>
        <fullName evidence="1">Uncharacterized protein</fullName>
    </submittedName>
</protein>
<dbReference type="AlphaFoldDB" id="A0A934QVB8"/>
<keyword evidence="2" id="KW-1185">Reference proteome</keyword>